<gene>
    <name evidence="1" type="ORF">EVAR_52116_1</name>
</gene>
<keyword evidence="2" id="KW-1185">Reference proteome</keyword>
<organism evidence="1 2">
    <name type="scientific">Eumeta variegata</name>
    <name type="common">Bagworm moth</name>
    <name type="synonym">Eumeta japonica</name>
    <dbReference type="NCBI Taxonomy" id="151549"/>
    <lineage>
        <taxon>Eukaryota</taxon>
        <taxon>Metazoa</taxon>
        <taxon>Ecdysozoa</taxon>
        <taxon>Arthropoda</taxon>
        <taxon>Hexapoda</taxon>
        <taxon>Insecta</taxon>
        <taxon>Pterygota</taxon>
        <taxon>Neoptera</taxon>
        <taxon>Endopterygota</taxon>
        <taxon>Lepidoptera</taxon>
        <taxon>Glossata</taxon>
        <taxon>Ditrysia</taxon>
        <taxon>Tineoidea</taxon>
        <taxon>Psychidae</taxon>
        <taxon>Oiketicinae</taxon>
        <taxon>Eumeta</taxon>
    </lineage>
</organism>
<protein>
    <submittedName>
        <fullName evidence="1">Uncharacterized protein</fullName>
    </submittedName>
</protein>
<reference evidence="1 2" key="1">
    <citation type="journal article" date="2019" name="Commun. Biol.">
        <title>The bagworm genome reveals a unique fibroin gene that provides high tensile strength.</title>
        <authorList>
            <person name="Kono N."/>
            <person name="Nakamura H."/>
            <person name="Ohtoshi R."/>
            <person name="Tomita M."/>
            <person name="Numata K."/>
            <person name="Arakawa K."/>
        </authorList>
    </citation>
    <scope>NUCLEOTIDE SEQUENCE [LARGE SCALE GENOMIC DNA]</scope>
</reference>
<evidence type="ECO:0000313" key="1">
    <source>
        <dbReference type="EMBL" id="GBP65342.1"/>
    </source>
</evidence>
<proteinExistence type="predicted"/>
<dbReference type="AlphaFoldDB" id="A0A4C1XQT7"/>
<sequence length="138" mass="15094">MVILHLAPAHAEPQVSATFPTSVSVVGFCADQRLYGVAVLVGLEMHVNPSVFVIASATAAVSRSVHRTKLCRREVGHENVAEEKGRGASHARALYHSQAIHSGGVWCVVLYPRTRSLIRKYLHYQTNINVNVARIENA</sequence>
<comment type="caution">
    <text evidence="1">The sequence shown here is derived from an EMBL/GenBank/DDBJ whole genome shotgun (WGS) entry which is preliminary data.</text>
</comment>
<evidence type="ECO:0000313" key="2">
    <source>
        <dbReference type="Proteomes" id="UP000299102"/>
    </source>
</evidence>
<accession>A0A4C1XQT7</accession>
<name>A0A4C1XQT7_EUMVA</name>
<dbReference type="Proteomes" id="UP000299102">
    <property type="component" value="Unassembled WGS sequence"/>
</dbReference>
<dbReference type="EMBL" id="BGZK01000926">
    <property type="protein sequence ID" value="GBP65342.1"/>
    <property type="molecule type" value="Genomic_DNA"/>
</dbReference>